<dbReference type="GO" id="GO:0035299">
    <property type="term" value="F:inositol-1,3,4,5,6-pentakisphosphate 2-kinase activity"/>
    <property type="evidence" value="ECO:0007669"/>
    <property type="project" value="UniProtKB-EC"/>
</dbReference>
<dbReference type="GO" id="GO:0032958">
    <property type="term" value="P:inositol phosphate biosynthetic process"/>
    <property type="evidence" value="ECO:0007669"/>
    <property type="project" value="TreeGrafter"/>
</dbReference>
<dbReference type="Proteomes" id="UP000822688">
    <property type="component" value="Chromosome 2"/>
</dbReference>
<dbReference type="PANTHER" id="PTHR14456">
    <property type="entry name" value="INOSITOL POLYPHOSPHATE KINASE 1"/>
    <property type="match status" value="1"/>
</dbReference>
<evidence type="ECO:0000256" key="7">
    <source>
        <dbReference type="SAM" id="MobiDB-lite"/>
    </source>
</evidence>
<comment type="domain">
    <text evidence="6">The EXKPK motif is conserved in inositol-pentakisphosphate 2-kinases of both family 1 and 2.</text>
</comment>
<evidence type="ECO:0000256" key="2">
    <source>
        <dbReference type="ARBA" id="ARBA00022679"/>
    </source>
</evidence>
<evidence type="ECO:0000256" key="4">
    <source>
        <dbReference type="ARBA" id="ARBA00022777"/>
    </source>
</evidence>
<evidence type="ECO:0000256" key="3">
    <source>
        <dbReference type="ARBA" id="ARBA00022741"/>
    </source>
</evidence>
<dbReference type="EMBL" id="CM026422">
    <property type="protein sequence ID" value="KAG0585622.1"/>
    <property type="molecule type" value="Genomic_DNA"/>
</dbReference>
<dbReference type="EC" id="2.7.1.158" evidence="1 6"/>
<evidence type="ECO:0000256" key="5">
    <source>
        <dbReference type="ARBA" id="ARBA00022840"/>
    </source>
</evidence>
<evidence type="ECO:0000256" key="6">
    <source>
        <dbReference type="RuleBase" id="RU364126"/>
    </source>
</evidence>
<reference evidence="8" key="1">
    <citation type="submission" date="2020-06" db="EMBL/GenBank/DDBJ databases">
        <title>WGS assembly of Ceratodon purpureus strain R40.</title>
        <authorList>
            <person name="Carey S.B."/>
            <person name="Jenkins J."/>
            <person name="Shu S."/>
            <person name="Lovell J.T."/>
            <person name="Sreedasyam A."/>
            <person name="Maumus F."/>
            <person name="Tiley G.P."/>
            <person name="Fernandez-Pozo N."/>
            <person name="Barry K."/>
            <person name="Chen C."/>
            <person name="Wang M."/>
            <person name="Lipzen A."/>
            <person name="Daum C."/>
            <person name="Saski C.A."/>
            <person name="Payton A.C."/>
            <person name="Mcbreen J.C."/>
            <person name="Conrad R.E."/>
            <person name="Kollar L.M."/>
            <person name="Olsson S."/>
            <person name="Huttunen S."/>
            <person name="Landis J.B."/>
            <person name="Wickett N.J."/>
            <person name="Johnson M.G."/>
            <person name="Rensing S.A."/>
            <person name="Grimwood J."/>
            <person name="Schmutz J."/>
            <person name="Mcdaniel S.F."/>
        </authorList>
    </citation>
    <scope>NUCLEOTIDE SEQUENCE</scope>
    <source>
        <strain evidence="8">R40</strain>
    </source>
</reference>
<comment type="caution">
    <text evidence="8">The sequence shown here is derived from an EMBL/GenBank/DDBJ whole genome shotgun (WGS) entry which is preliminary data.</text>
</comment>
<keyword evidence="5 6" id="KW-0067">ATP-binding</keyword>
<dbReference type="InterPro" id="IPR009286">
    <property type="entry name" value="Ins_P5_2-kin"/>
</dbReference>
<protein>
    <recommendedName>
        <fullName evidence="1 6">Inositol-pentakisphosphate 2-kinase</fullName>
        <ecNumber evidence="1 6">2.7.1.158</ecNumber>
    </recommendedName>
</protein>
<organism evidence="8 9">
    <name type="scientific">Ceratodon purpureus</name>
    <name type="common">Fire moss</name>
    <name type="synonym">Dicranum purpureum</name>
    <dbReference type="NCBI Taxonomy" id="3225"/>
    <lineage>
        <taxon>Eukaryota</taxon>
        <taxon>Viridiplantae</taxon>
        <taxon>Streptophyta</taxon>
        <taxon>Embryophyta</taxon>
        <taxon>Bryophyta</taxon>
        <taxon>Bryophytina</taxon>
        <taxon>Bryopsida</taxon>
        <taxon>Dicranidae</taxon>
        <taxon>Pseudoditrichales</taxon>
        <taxon>Ditrichaceae</taxon>
        <taxon>Ceratodon</taxon>
    </lineage>
</organism>
<keyword evidence="2 6" id="KW-0808">Transferase</keyword>
<evidence type="ECO:0000313" key="9">
    <source>
        <dbReference type="Proteomes" id="UP000822688"/>
    </source>
</evidence>
<keyword evidence="3 6" id="KW-0547">Nucleotide-binding</keyword>
<dbReference type="Pfam" id="PF06090">
    <property type="entry name" value="Ins_P5_2-kin"/>
    <property type="match status" value="1"/>
</dbReference>
<evidence type="ECO:0000256" key="1">
    <source>
        <dbReference type="ARBA" id="ARBA00012023"/>
    </source>
</evidence>
<accession>A0A8T0IR17</accession>
<gene>
    <name evidence="8" type="ORF">KC19_2G026000</name>
</gene>
<keyword evidence="9" id="KW-1185">Reference proteome</keyword>
<sequence>MAPTPRPGHHTENSSDGAEDKLEFQDLKVMELHDEDAKGWKYRGEGAANIVLAYHGNRPSFIGRVLRIRKASEHDSGMHIRSRKDSKPILSEDERKLWRECPNMSMATTSAALEHLYASEIMQPLLGKENVDAGLLVFLNTGFLEAVNENVVAKQPEWRRKDAKMDTTGRVALLIADHSSFHNMAGKVRGLPQTITIELKPKWGCLPTAATISEENIVKRHVSRFAMHQHLKFQQGKVKSLSKYSPLDLFSGNVEGIHKALVALFETPQNNVRVFLKGEEIFGGSENIGSTDEEIMTLEEKLAAVSVAPEGERIPGFQRLVASALNESKVLDRLLSVQKQDAYDIEGAILAYNKFVGMTDDAAADDCTEARSETSPSLDPDIVSTTLALETEGEQKEGDQAWIKSLSWEESRAVVRDFLIAATAKNCCLMVTLRPLHNRHGTAFPLPSASLATCPTTGQQYIFKVSFLNLDTKRLKKMPFYHSLDQQIVNAYKACSKQPAEQLCDVSST</sequence>
<dbReference type="PANTHER" id="PTHR14456:SF2">
    <property type="entry name" value="INOSITOL-PENTAKISPHOSPHATE 2-KINASE"/>
    <property type="match status" value="1"/>
</dbReference>
<dbReference type="GO" id="GO:0005634">
    <property type="term" value="C:nucleus"/>
    <property type="evidence" value="ECO:0007669"/>
    <property type="project" value="TreeGrafter"/>
</dbReference>
<dbReference type="AlphaFoldDB" id="A0A8T0IR17"/>
<dbReference type="Gene3D" id="3.30.200.110">
    <property type="entry name" value="Inositol-pentakisphosphate 2-kinase, N-lobe"/>
    <property type="match status" value="1"/>
</dbReference>
<comment type="function">
    <text evidence="6">Phosphorylates Ins(1,3,4,5,6)P5 at position 2 to form Ins(1,2,3,4,5,6)P6 (InsP6 or phytate).</text>
</comment>
<feature type="region of interest" description="Disordered" evidence="7">
    <location>
        <begin position="1"/>
        <end position="20"/>
    </location>
</feature>
<evidence type="ECO:0000313" key="8">
    <source>
        <dbReference type="EMBL" id="KAG0585622.1"/>
    </source>
</evidence>
<dbReference type="GO" id="GO:0005524">
    <property type="term" value="F:ATP binding"/>
    <property type="evidence" value="ECO:0007669"/>
    <property type="project" value="UniProtKB-KW"/>
</dbReference>
<name>A0A8T0IR17_CERPU</name>
<keyword evidence="4 6" id="KW-0418">Kinase</keyword>
<proteinExistence type="predicted"/>
<comment type="catalytic activity">
    <reaction evidence="6">
        <text>1D-myo-inositol 1,3,4,5,6-pentakisphosphate + ATP = 1D-myo-inositol hexakisphosphate + ADP + H(+)</text>
        <dbReference type="Rhea" id="RHEA:20313"/>
        <dbReference type="ChEBI" id="CHEBI:15378"/>
        <dbReference type="ChEBI" id="CHEBI:30616"/>
        <dbReference type="ChEBI" id="CHEBI:57733"/>
        <dbReference type="ChEBI" id="CHEBI:58130"/>
        <dbReference type="ChEBI" id="CHEBI:456216"/>
        <dbReference type="EC" id="2.7.1.158"/>
    </reaction>
</comment>
<feature type="compositionally biased region" description="Basic and acidic residues" evidence="7">
    <location>
        <begin position="9"/>
        <end position="20"/>
    </location>
</feature>
<dbReference type="InterPro" id="IPR043001">
    <property type="entry name" value="IP5_2-K_N_lobe"/>
</dbReference>